<evidence type="ECO:0000259" key="11">
    <source>
        <dbReference type="Pfam" id="PF01467"/>
    </source>
</evidence>
<dbReference type="SUPFAM" id="SSF52374">
    <property type="entry name" value="Nucleotidylyl transferase"/>
    <property type="match status" value="1"/>
</dbReference>
<dbReference type="InterPro" id="IPR005248">
    <property type="entry name" value="NadD/NMNAT"/>
</dbReference>
<feature type="domain" description="Cytidyltransferase-like" evidence="11">
    <location>
        <begin position="9"/>
        <end position="174"/>
    </location>
</feature>
<comment type="function">
    <text evidence="1 10">Catalyzes the reversible adenylation of nicotinate mononucleotide (NaMN) to nicotinic acid adenine dinucleotide (NaAD).</text>
</comment>
<dbReference type="GO" id="GO:0005524">
    <property type="term" value="F:ATP binding"/>
    <property type="evidence" value="ECO:0007669"/>
    <property type="project" value="UniProtKB-KW"/>
</dbReference>
<evidence type="ECO:0000256" key="7">
    <source>
        <dbReference type="ARBA" id="ARBA00022840"/>
    </source>
</evidence>
<proteinExistence type="inferred from homology"/>
<dbReference type="PANTHER" id="PTHR39321">
    <property type="entry name" value="NICOTINATE-NUCLEOTIDE ADENYLYLTRANSFERASE-RELATED"/>
    <property type="match status" value="1"/>
</dbReference>
<keyword evidence="8 10" id="KW-0520">NAD</keyword>
<comment type="catalytic activity">
    <reaction evidence="9 10">
        <text>nicotinate beta-D-ribonucleotide + ATP + H(+) = deamido-NAD(+) + diphosphate</text>
        <dbReference type="Rhea" id="RHEA:22860"/>
        <dbReference type="ChEBI" id="CHEBI:15378"/>
        <dbReference type="ChEBI" id="CHEBI:30616"/>
        <dbReference type="ChEBI" id="CHEBI:33019"/>
        <dbReference type="ChEBI" id="CHEBI:57502"/>
        <dbReference type="ChEBI" id="CHEBI:58437"/>
        <dbReference type="EC" id="2.7.7.18"/>
    </reaction>
</comment>
<accession>A0A2A6RDL5</accession>
<keyword evidence="3 10" id="KW-0662">Pyridine nucleotide biosynthesis</keyword>
<keyword evidence="6 10" id="KW-0547">Nucleotide-binding</keyword>
<dbReference type="Proteomes" id="UP000220527">
    <property type="component" value="Unassembled WGS sequence"/>
</dbReference>
<dbReference type="RefSeq" id="WP_097646124.1">
    <property type="nucleotide sequence ID" value="NZ_NQWI01000224.1"/>
</dbReference>
<evidence type="ECO:0000313" key="13">
    <source>
        <dbReference type="Proteomes" id="UP000220527"/>
    </source>
</evidence>
<dbReference type="InterPro" id="IPR004821">
    <property type="entry name" value="Cyt_trans-like"/>
</dbReference>
<evidence type="ECO:0000256" key="8">
    <source>
        <dbReference type="ARBA" id="ARBA00023027"/>
    </source>
</evidence>
<dbReference type="GO" id="GO:0004515">
    <property type="term" value="F:nicotinate-nucleotide adenylyltransferase activity"/>
    <property type="evidence" value="ECO:0007669"/>
    <property type="project" value="UniProtKB-UniRule"/>
</dbReference>
<keyword evidence="5 10" id="KW-0548">Nucleotidyltransferase</keyword>
<evidence type="ECO:0000256" key="9">
    <source>
        <dbReference type="ARBA" id="ARBA00048721"/>
    </source>
</evidence>
<dbReference type="InterPro" id="IPR014729">
    <property type="entry name" value="Rossmann-like_a/b/a_fold"/>
</dbReference>
<dbReference type="EC" id="2.7.7.18" evidence="10"/>
<dbReference type="PANTHER" id="PTHR39321:SF3">
    <property type="entry name" value="PHOSPHOPANTETHEINE ADENYLYLTRANSFERASE"/>
    <property type="match status" value="1"/>
</dbReference>
<sequence length="208" mass="23209">MPQPVRIGVFGGTFDPIHFGHLAIAEEARLALGLSQVRFVPAARQPLKGRVMASGEQRLTMVRLACQDNPAFHVDECELRRPPPSYTSVTLASLRAEYGPAVQLWFILGADAARELPRWHQVEALLRHTHLAIVARPHQHVDLAALQQTLPLQPDQVVLLSGPQLAIASSQLRQRLAQGLPVRYQLPEAVRSFIEAEQLYQQHEEAHD</sequence>
<dbReference type="Pfam" id="PF01467">
    <property type="entry name" value="CTP_transf_like"/>
    <property type="match status" value="1"/>
</dbReference>
<dbReference type="EMBL" id="NQWI01000224">
    <property type="protein sequence ID" value="PDV99464.1"/>
    <property type="molecule type" value="Genomic_DNA"/>
</dbReference>
<reference evidence="13" key="1">
    <citation type="submission" date="2017-08" db="EMBL/GenBank/DDBJ databases">
        <authorList>
            <person name="Grouzdev D.S."/>
            <person name="Gaisin V.A."/>
            <person name="Rysina M.S."/>
            <person name="Gorlenko V.M."/>
        </authorList>
    </citation>
    <scope>NUCLEOTIDE SEQUENCE [LARGE SCALE GENOMIC DNA]</scope>
    <source>
        <strain evidence="13">Kir15-3F</strain>
    </source>
</reference>
<protein>
    <recommendedName>
        <fullName evidence="10">Probable nicotinate-nucleotide adenylyltransferase</fullName>
        <ecNumber evidence="10">2.7.7.18</ecNumber>
    </recommendedName>
    <alternativeName>
        <fullName evidence="10">Deamido-NAD(+) diphosphorylase</fullName>
    </alternativeName>
    <alternativeName>
        <fullName evidence="10">Deamido-NAD(+) pyrophosphorylase</fullName>
    </alternativeName>
    <alternativeName>
        <fullName evidence="10">Nicotinate mononucleotide adenylyltransferase</fullName>
        <shortName evidence="10">NaMN adenylyltransferase</shortName>
    </alternativeName>
</protein>
<dbReference type="NCBIfam" id="TIGR00482">
    <property type="entry name" value="nicotinate (nicotinamide) nucleotide adenylyltransferase"/>
    <property type="match status" value="1"/>
</dbReference>
<evidence type="ECO:0000256" key="3">
    <source>
        <dbReference type="ARBA" id="ARBA00022642"/>
    </source>
</evidence>
<dbReference type="GO" id="GO:0009435">
    <property type="term" value="P:NAD+ biosynthetic process"/>
    <property type="evidence" value="ECO:0007669"/>
    <property type="project" value="UniProtKB-UniRule"/>
</dbReference>
<dbReference type="NCBIfam" id="NF000840">
    <property type="entry name" value="PRK00071.1-3"/>
    <property type="match status" value="1"/>
</dbReference>
<gene>
    <name evidence="10 12" type="primary">nadD</name>
    <name evidence="12" type="ORF">CJ255_21500</name>
</gene>
<keyword evidence="7 10" id="KW-0067">ATP-binding</keyword>
<comment type="caution">
    <text evidence="12">The sequence shown here is derived from an EMBL/GenBank/DDBJ whole genome shotgun (WGS) entry which is preliminary data.</text>
</comment>
<organism evidence="12 13">
    <name type="scientific">Candidatus Viridilinea mediisalina</name>
    <dbReference type="NCBI Taxonomy" id="2024553"/>
    <lineage>
        <taxon>Bacteria</taxon>
        <taxon>Bacillati</taxon>
        <taxon>Chloroflexota</taxon>
        <taxon>Chloroflexia</taxon>
        <taxon>Chloroflexales</taxon>
        <taxon>Chloroflexineae</taxon>
        <taxon>Oscillochloridaceae</taxon>
        <taxon>Candidatus Viridilinea</taxon>
    </lineage>
</organism>
<evidence type="ECO:0000256" key="2">
    <source>
        <dbReference type="ARBA" id="ARBA00005019"/>
    </source>
</evidence>
<comment type="pathway">
    <text evidence="2 10">Cofactor biosynthesis; NAD(+) biosynthesis; deamido-NAD(+) from nicotinate D-ribonucleotide: step 1/1.</text>
</comment>
<keyword evidence="13" id="KW-1185">Reference proteome</keyword>
<evidence type="ECO:0000256" key="10">
    <source>
        <dbReference type="HAMAP-Rule" id="MF_00244"/>
    </source>
</evidence>
<evidence type="ECO:0000256" key="1">
    <source>
        <dbReference type="ARBA" id="ARBA00002324"/>
    </source>
</evidence>
<name>A0A2A6RDL5_9CHLR</name>
<evidence type="ECO:0000256" key="5">
    <source>
        <dbReference type="ARBA" id="ARBA00022695"/>
    </source>
</evidence>
<dbReference type="Gene3D" id="3.40.50.620">
    <property type="entry name" value="HUPs"/>
    <property type="match status" value="1"/>
</dbReference>
<dbReference type="NCBIfam" id="TIGR00125">
    <property type="entry name" value="cyt_tran_rel"/>
    <property type="match status" value="1"/>
</dbReference>
<comment type="similarity">
    <text evidence="10">Belongs to the NadD family.</text>
</comment>
<evidence type="ECO:0000313" key="12">
    <source>
        <dbReference type="EMBL" id="PDV99464.1"/>
    </source>
</evidence>
<evidence type="ECO:0000256" key="4">
    <source>
        <dbReference type="ARBA" id="ARBA00022679"/>
    </source>
</evidence>
<dbReference type="AlphaFoldDB" id="A0A2A6RDL5"/>
<dbReference type="OrthoDB" id="5295945at2"/>
<dbReference type="UniPathway" id="UPA00253">
    <property type="reaction ID" value="UER00332"/>
</dbReference>
<dbReference type="HAMAP" id="MF_00244">
    <property type="entry name" value="NaMN_adenylyltr"/>
    <property type="match status" value="1"/>
</dbReference>
<dbReference type="CDD" id="cd02165">
    <property type="entry name" value="NMNAT"/>
    <property type="match status" value="1"/>
</dbReference>
<evidence type="ECO:0000256" key="6">
    <source>
        <dbReference type="ARBA" id="ARBA00022741"/>
    </source>
</evidence>
<keyword evidence="4 10" id="KW-0808">Transferase</keyword>